<dbReference type="EMBL" id="NJHN03000032">
    <property type="protein sequence ID" value="KAH9423378.1"/>
    <property type="molecule type" value="Genomic_DNA"/>
</dbReference>
<organism evidence="1 2">
    <name type="scientific">Dermatophagoides pteronyssinus</name>
    <name type="common">European house dust mite</name>
    <dbReference type="NCBI Taxonomy" id="6956"/>
    <lineage>
        <taxon>Eukaryota</taxon>
        <taxon>Metazoa</taxon>
        <taxon>Ecdysozoa</taxon>
        <taxon>Arthropoda</taxon>
        <taxon>Chelicerata</taxon>
        <taxon>Arachnida</taxon>
        <taxon>Acari</taxon>
        <taxon>Acariformes</taxon>
        <taxon>Sarcoptiformes</taxon>
        <taxon>Astigmata</taxon>
        <taxon>Psoroptidia</taxon>
        <taxon>Analgoidea</taxon>
        <taxon>Pyroglyphidae</taxon>
        <taxon>Dermatophagoidinae</taxon>
        <taxon>Dermatophagoides</taxon>
    </lineage>
</organism>
<evidence type="ECO:0000313" key="2">
    <source>
        <dbReference type="Proteomes" id="UP000887458"/>
    </source>
</evidence>
<reference evidence="1 2" key="2">
    <citation type="journal article" date="2022" name="Mol. Biol. Evol.">
        <title>Comparative Genomics Reveals Insights into the Divergent Evolution of Astigmatic Mites and Household Pest Adaptations.</title>
        <authorList>
            <person name="Xiong Q."/>
            <person name="Wan A.T."/>
            <person name="Liu X."/>
            <person name="Fung C.S."/>
            <person name="Xiao X."/>
            <person name="Malainual N."/>
            <person name="Hou J."/>
            <person name="Wang L."/>
            <person name="Wang M."/>
            <person name="Yang K.Y."/>
            <person name="Cui Y."/>
            <person name="Leung E.L."/>
            <person name="Nong W."/>
            <person name="Shin S.K."/>
            <person name="Au S.W."/>
            <person name="Jeong K.Y."/>
            <person name="Chew F.T."/>
            <person name="Hui J.H."/>
            <person name="Leung T.F."/>
            <person name="Tungtrongchitr A."/>
            <person name="Zhong N."/>
            <person name="Liu Z."/>
            <person name="Tsui S.K."/>
        </authorList>
    </citation>
    <scope>NUCLEOTIDE SEQUENCE [LARGE SCALE GENOMIC DNA]</scope>
    <source>
        <strain evidence="1">Derp</strain>
    </source>
</reference>
<keyword evidence="2" id="KW-1185">Reference proteome</keyword>
<proteinExistence type="predicted"/>
<sequence length="61" mass="6656">MKKNISQKKNIYSECLSLVVEYNEELRGDEPLVIDCIGTASETTGGNCTVNFPFSGPSINT</sequence>
<evidence type="ECO:0000313" key="1">
    <source>
        <dbReference type="EMBL" id="KAH9423378.1"/>
    </source>
</evidence>
<accession>A0ABQ8JLU4</accession>
<dbReference type="Proteomes" id="UP000887458">
    <property type="component" value="Unassembled WGS sequence"/>
</dbReference>
<gene>
    <name evidence="1" type="ORF">DERP_003657</name>
</gene>
<name>A0ABQ8JLU4_DERPT</name>
<comment type="caution">
    <text evidence="1">The sequence shown here is derived from an EMBL/GenBank/DDBJ whole genome shotgun (WGS) entry which is preliminary data.</text>
</comment>
<reference evidence="1 2" key="1">
    <citation type="journal article" date="2018" name="J. Allergy Clin. Immunol.">
        <title>High-quality assembly of Dermatophagoides pteronyssinus genome and transcriptome reveals a wide range of novel allergens.</title>
        <authorList>
            <person name="Liu X.Y."/>
            <person name="Yang K.Y."/>
            <person name="Wang M.Q."/>
            <person name="Kwok J.S."/>
            <person name="Zeng X."/>
            <person name="Yang Z."/>
            <person name="Xiao X.J."/>
            <person name="Lau C.P."/>
            <person name="Li Y."/>
            <person name="Huang Z.M."/>
            <person name="Ba J.G."/>
            <person name="Yim A.K."/>
            <person name="Ouyang C.Y."/>
            <person name="Ngai S.M."/>
            <person name="Chan T.F."/>
            <person name="Leung E.L."/>
            <person name="Liu L."/>
            <person name="Liu Z.G."/>
            <person name="Tsui S.K."/>
        </authorList>
    </citation>
    <scope>NUCLEOTIDE SEQUENCE [LARGE SCALE GENOMIC DNA]</scope>
    <source>
        <strain evidence="1">Derp</strain>
    </source>
</reference>
<protein>
    <submittedName>
        <fullName evidence="1">Uncharacterized protein</fullName>
    </submittedName>
</protein>